<gene>
    <name evidence="1" type="ORF">CPELLU_LOCUS350</name>
</gene>
<name>A0A9N8VND1_9GLOM</name>
<dbReference type="EMBL" id="CAJVQA010000092">
    <property type="protein sequence ID" value="CAG8455220.1"/>
    <property type="molecule type" value="Genomic_DNA"/>
</dbReference>
<evidence type="ECO:0000313" key="1">
    <source>
        <dbReference type="EMBL" id="CAG8455220.1"/>
    </source>
</evidence>
<proteinExistence type="predicted"/>
<comment type="caution">
    <text evidence="1">The sequence shown here is derived from an EMBL/GenBank/DDBJ whole genome shotgun (WGS) entry which is preliminary data.</text>
</comment>
<keyword evidence="2" id="KW-1185">Reference proteome</keyword>
<protein>
    <submittedName>
        <fullName evidence="1">8288_t:CDS:1</fullName>
    </submittedName>
</protein>
<evidence type="ECO:0000313" key="2">
    <source>
        <dbReference type="Proteomes" id="UP000789759"/>
    </source>
</evidence>
<dbReference type="Proteomes" id="UP000789759">
    <property type="component" value="Unassembled WGS sequence"/>
</dbReference>
<reference evidence="1" key="1">
    <citation type="submission" date="2021-06" db="EMBL/GenBank/DDBJ databases">
        <authorList>
            <person name="Kallberg Y."/>
            <person name="Tangrot J."/>
            <person name="Rosling A."/>
        </authorList>
    </citation>
    <scope>NUCLEOTIDE SEQUENCE</scope>
    <source>
        <strain evidence="1">FL966</strain>
    </source>
</reference>
<dbReference type="AlphaFoldDB" id="A0A9N8VND1"/>
<organism evidence="1 2">
    <name type="scientific">Cetraspora pellucida</name>
    <dbReference type="NCBI Taxonomy" id="1433469"/>
    <lineage>
        <taxon>Eukaryota</taxon>
        <taxon>Fungi</taxon>
        <taxon>Fungi incertae sedis</taxon>
        <taxon>Mucoromycota</taxon>
        <taxon>Glomeromycotina</taxon>
        <taxon>Glomeromycetes</taxon>
        <taxon>Diversisporales</taxon>
        <taxon>Gigasporaceae</taxon>
        <taxon>Cetraspora</taxon>
    </lineage>
</organism>
<sequence>MSTGYFRSNINSLQFKNFANSAVYLLNSLNLQNLQNSNLVIHEVKLDKKYVEHLT</sequence>
<accession>A0A9N8VND1</accession>